<protein>
    <recommendedName>
        <fullName evidence="2">Lipid/polyisoprenoid-binding YceI-like domain-containing protein</fullName>
    </recommendedName>
</protein>
<evidence type="ECO:0000256" key="1">
    <source>
        <dbReference type="SAM" id="SignalP"/>
    </source>
</evidence>
<dbReference type="PANTHER" id="PTHR34406:SF2">
    <property type="entry name" value="PERIPLASMIC PROTEIN"/>
    <property type="match status" value="1"/>
</dbReference>
<evidence type="ECO:0000313" key="3">
    <source>
        <dbReference type="EMBL" id="PIT65237.1"/>
    </source>
</evidence>
<dbReference type="Proteomes" id="UP000231094">
    <property type="component" value="Unassembled WGS sequence"/>
</dbReference>
<dbReference type="AlphaFoldDB" id="A0A2N9Y7L6"/>
<keyword evidence="1" id="KW-0732">Signal</keyword>
<reference evidence="3 4" key="1">
    <citation type="journal article" date="2017" name="MBio">
        <title>Type VI secretion-mediated competition in the bee gut microbiome.</title>
        <authorList>
            <person name="Steele M.I."/>
            <person name="Kwong W.K."/>
            <person name="Powell J.E."/>
            <person name="Whiteley M."/>
            <person name="Moran N.A."/>
        </authorList>
    </citation>
    <scope>NUCLEOTIDE SEQUENCE [LARGE SCALE GENOMIC DNA]</scope>
    <source>
        <strain evidence="3 4">PEB0171</strain>
    </source>
</reference>
<sequence>MNKLASILMAALLGITVPAVAADYKIDPLHTNARFTLDHFATSSNVGGFYNLNGKLQYDAASKTGFVDITIPLSTLDTGRSEFTKHLQSKAFFNAAQYPDLHFVSNNWVFDNKGKVRALRGQLTMVGQTHSVTLRATKFNCYKSPMNQAQVCGGDFEAIIDRSQWGINEYLTAMPASRYVKLNIQIEAARQ</sequence>
<dbReference type="RefSeq" id="WP_100116449.1">
    <property type="nucleotide sequence ID" value="NZ_JBNPAZ010000007.1"/>
</dbReference>
<feature type="signal peptide" evidence="1">
    <location>
        <begin position="1"/>
        <end position="21"/>
    </location>
</feature>
<organism evidence="3 4">
    <name type="scientific">Snodgrassella alvi</name>
    <dbReference type="NCBI Taxonomy" id="1196083"/>
    <lineage>
        <taxon>Bacteria</taxon>
        <taxon>Pseudomonadati</taxon>
        <taxon>Pseudomonadota</taxon>
        <taxon>Betaproteobacteria</taxon>
        <taxon>Neisseriales</taxon>
        <taxon>Neisseriaceae</taxon>
        <taxon>Snodgrassella</taxon>
    </lineage>
</organism>
<feature type="chain" id="PRO_5014667166" description="Lipid/polyisoprenoid-binding YceI-like domain-containing protein" evidence="1">
    <location>
        <begin position="22"/>
        <end position="191"/>
    </location>
</feature>
<dbReference type="PANTHER" id="PTHR34406">
    <property type="entry name" value="PROTEIN YCEI"/>
    <property type="match status" value="1"/>
</dbReference>
<evidence type="ECO:0000313" key="4">
    <source>
        <dbReference type="Proteomes" id="UP000231094"/>
    </source>
</evidence>
<dbReference type="Gene3D" id="2.40.128.110">
    <property type="entry name" value="Lipid/polyisoprenoid-binding, YceI-like"/>
    <property type="match status" value="1"/>
</dbReference>
<feature type="domain" description="Lipid/polyisoprenoid-binding YceI-like" evidence="2">
    <location>
        <begin position="23"/>
        <end position="189"/>
    </location>
</feature>
<dbReference type="Pfam" id="PF04264">
    <property type="entry name" value="YceI"/>
    <property type="match status" value="1"/>
</dbReference>
<dbReference type="InterPro" id="IPR007372">
    <property type="entry name" value="Lipid/polyisoprenoid-bd_YceI"/>
</dbReference>
<gene>
    <name evidence="3" type="ORF">BHC47_01980</name>
</gene>
<dbReference type="EMBL" id="MEIV01000007">
    <property type="protein sequence ID" value="PIT65237.1"/>
    <property type="molecule type" value="Genomic_DNA"/>
</dbReference>
<name>A0A2N9Y7L6_9NEIS</name>
<accession>A0A2N9Y7L6</accession>
<dbReference type="InterPro" id="IPR036761">
    <property type="entry name" value="TTHA0802/YceI-like_sf"/>
</dbReference>
<dbReference type="SUPFAM" id="SSF101874">
    <property type="entry name" value="YceI-like"/>
    <property type="match status" value="1"/>
</dbReference>
<evidence type="ECO:0000259" key="2">
    <source>
        <dbReference type="SMART" id="SM00867"/>
    </source>
</evidence>
<proteinExistence type="predicted"/>
<dbReference type="SMART" id="SM00867">
    <property type="entry name" value="YceI"/>
    <property type="match status" value="1"/>
</dbReference>
<comment type="caution">
    <text evidence="3">The sequence shown here is derived from an EMBL/GenBank/DDBJ whole genome shotgun (WGS) entry which is preliminary data.</text>
</comment>